<dbReference type="InterPro" id="IPR036736">
    <property type="entry name" value="ACP-like_sf"/>
</dbReference>
<dbReference type="Pfam" id="PF00550">
    <property type="entry name" value="PP-binding"/>
    <property type="match status" value="1"/>
</dbReference>
<protein>
    <submittedName>
        <fullName evidence="2">Acyl carrier protein</fullName>
    </submittedName>
</protein>
<feature type="domain" description="Carrier" evidence="1">
    <location>
        <begin position="11"/>
        <end position="89"/>
    </location>
</feature>
<gene>
    <name evidence="2" type="ORF">JOF34_001375</name>
</gene>
<reference evidence="2 3" key="1">
    <citation type="submission" date="2021-03" db="EMBL/GenBank/DDBJ databases">
        <title>Sequencing the genomes of 1000 actinobacteria strains.</title>
        <authorList>
            <person name="Klenk H.-P."/>
        </authorList>
    </citation>
    <scope>NUCLEOTIDE SEQUENCE [LARGE SCALE GENOMIC DNA]</scope>
    <source>
        <strain evidence="2 3">DSM 24221</strain>
    </source>
</reference>
<accession>A0ABS4ZHP1</accession>
<dbReference type="InterPro" id="IPR009081">
    <property type="entry name" value="PP-bd_ACP"/>
</dbReference>
<dbReference type="SUPFAM" id="SSF47336">
    <property type="entry name" value="ACP-like"/>
    <property type="match status" value="1"/>
</dbReference>
<dbReference type="Gene3D" id="1.10.1200.10">
    <property type="entry name" value="ACP-like"/>
    <property type="match status" value="1"/>
</dbReference>
<organism evidence="2 3">
    <name type="scientific">Microbacterium amylolyticum</name>
    <dbReference type="NCBI Taxonomy" id="936337"/>
    <lineage>
        <taxon>Bacteria</taxon>
        <taxon>Bacillati</taxon>
        <taxon>Actinomycetota</taxon>
        <taxon>Actinomycetes</taxon>
        <taxon>Micrococcales</taxon>
        <taxon>Microbacteriaceae</taxon>
        <taxon>Microbacterium</taxon>
    </lineage>
</organism>
<keyword evidence="3" id="KW-1185">Reference proteome</keyword>
<evidence type="ECO:0000259" key="1">
    <source>
        <dbReference type="PROSITE" id="PS50075"/>
    </source>
</evidence>
<dbReference type="RefSeq" id="WP_241244926.1">
    <property type="nucleotide sequence ID" value="NZ_CP049253.1"/>
</dbReference>
<dbReference type="Proteomes" id="UP001519362">
    <property type="component" value="Unassembled WGS sequence"/>
</dbReference>
<dbReference type="PROSITE" id="PS50075">
    <property type="entry name" value="CARRIER"/>
    <property type="match status" value="1"/>
</dbReference>
<comment type="caution">
    <text evidence="2">The sequence shown here is derived from an EMBL/GenBank/DDBJ whole genome shotgun (WGS) entry which is preliminary data.</text>
</comment>
<name>A0ABS4ZHP1_9MICO</name>
<sequence length="94" mass="10292">MSIDQISTDSSHVAASIRDYMTSGMSSPSAQALTDDDNIFELGFVTSLFAMQLLDFVEEEFSVEIPDDEITLANFSSVARLTALVTRLRDDHAA</sequence>
<proteinExistence type="predicted"/>
<dbReference type="EMBL" id="JAGIOL010000001">
    <property type="protein sequence ID" value="MBP2436789.1"/>
    <property type="molecule type" value="Genomic_DNA"/>
</dbReference>
<evidence type="ECO:0000313" key="3">
    <source>
        <dbReference type="Proteomes" id="UP001519362"/>
    </source>
</evidence>
<evidence type="ECO:0000313" key="2">
    <source>
        <dbReference type="EMBL" id="MBP2436789.1"/>
    </source>
</evidence>